<dbReference type="GeneTree" id="ENSGT00940000159207"/>
<dbReference type="AlphaFoldDB" id="A0A3B4E4V2"/>
<dbReference type="CDD" id="cd00081">
    <property type="entry name" value="Hint"/>
    <property type="match status" value="1"/>
</dbReference>
<keyword evidence="1" id="KW-0217">Developmental protein</keyword>
<evidence type="ECO:0000259" key="2">
    <source>
        <dbReference type="Pfam" id="PF01079"/>
    </source>
</evidence>
<feature type="domain" description="Hedgehog protein Hint" evidence="2">
    <location>
        <begin position="9"/>
        <end position="181"/>
    </location>
</feature>
<protein>
    <recommendedName>
        <fullName evidence="2">Hedgehog protein Hint domain-containing protein</fullName>
    </recommendedName>
</protein>
<reference evidence="3" key="2">
    <citation type="submission" date="2025-08" db="UniProtKB">
        <authorList>
            <consortium name="Ensembl"/>
        </authorList>
    </citation>
    <scope>IDENTIFICATION</scope>
</reference>
<dbReference type="Gene3D" id="2.170.16.10">
    <property type="entry name" value="Hedgehog/Intein (Hint) domain"/>
    <property type="match status" value="1"/>
</dbReference>
<dbReference type="PANTHER" id="PTHR11889">
    <property type="entry name" value="HEDGEHOG"/>
    <property type="match status" value="1"/>
</dbReference>
<dbReference type="GO" id="GO:0007224">
    <property type="term" value="P:smoothened signaling pathway"/>
    <property type="evidence" value="ECO:0007669"/>
    <property type="project" value="TreeGrafter"/>
</dbReference>
<dbReference type="PANTHER" id="PTHR11889:SF31">
    <property type="entry name" value="PROTEIN HEDGEHOG"/>
    <property type="match status" value="1"/>
</dbReference>
<keyword evidence="4" id="KW-1185">Reference proteome</keyword>
<dbReference type="InterPro" id="IPR001657">
    <property type="entry name" value="Hedgehog"/>
</dbReference>
<accession>A0A3B4E4V2</accession>
<dbReference type="InterPro" id="IPR036844">
    <property type="entry name" value="Hint_dom_sf"/>
</dbReference>
<dbReference type="GO" id="GO:0016540">
    <property type="term" value="P:protein autoprocessing"/>
    <property type="evidence" value="ECO:0007669"/>
    <property type="project" value="InterPro"/>
</dbReference>
<dbReference type="OMA" id="FEVEVFQ"/>
<dbReference type="Pfam" id="PF01079">
    <property type="entry name" value="Hint"/>
    <property type="match status" value="1"/>
</dbReference>
<reference evidence="3" key="3">
    <citation type="submission" date="2025-09" db="UniProtKB">
        <authorList>
            <consortium name="Ensembl"/>
        </authorList>
    </citation>
    <scope>IDENTIFICATION</scope>
</reference>
<reference evidence="3 4" key="1">
    <citation type="submission" date="2020-10" db="EMBL/GenBank/DDBJ databases">
        <title>Pygocentrus nattereri (red-bellied piranha) genome, fPygNat1, primary haplotype.</title>
        <authorList>
            <person name="Myers G."/>
            <person name="Meyer A."/>
            <person name="Karagic N."/>
            <person name="Pippel M."/>
            <person name="Winkler S."/>
            <person name="Tracey A."/>
            <person name="Wood J."/>
            <person name="Formenti G."/>
            <person name="Howe K."/>
            <person name="Fedrigo O."/>
            <person name="Jarvis E.D."/>
        </authorList>
    </citation>
    <scope>NUCLEOTIDE SEQUENCE [LARGE SCALE GENOMIC DNA]</scope>
</reference>
<evidence type="ECO:0000256" key="1">
    <source>
        <dbReference type="ARBA" id="ARBA00022473"/>
    </source>
</evidence>
<dbReference type="Ensembl" id="ENSPNAT00000018173.2">
    <property type="protein sequence ID" value="ENSPNAP00000030264.2"/>
    <property type="gene ID" value="ENSPNAG00000033284.1"/>
</dbReference>
<dbReference type="SUPFAM" id="SSF51294">
    <property type="entry name" value="Hedgehog/intein (Hint) domain"/>
    <property type="match status" value="1"/>
</dbReference>
<sequence>MDSRWGEGLRVGDRVLALDAHGELIFSEVILWLDRRPSAVERYVLLTTEDYSEQLSLSADHVTFIAPSNRTAATFSTMIPVFAKDLQPGHLIHRYDPATGSLVSRRVTNVQETKDLGAFAPLTVEGNLIVDGHLVSCYALQCRQYLAHLPFAPYRFLHTLQQEDEGMHWYARAWYQVGQWFNYPFGKTCYPRELHLYHYP</sequence>
<evidence type="ECO:0000313" key="4">
    <source>
        <dbReference type="Proteomes" id="UP001501920"/>
    </source>
</evidence>
<dbReference type="GO" id="GO:0001708">
    <property type="term" value="P:cell fate specification"/>
    <property type="evidence" value="ECO:0007669"/>
    <property type="project" value="TreeGrafter"/>
</dbReference>
<dbReference type="GO" id="GO:0005509">
    <property type="term" value="F:calcium ion binding"/>
    <property type="evidence" value="ECO:0007669"/>
    <property type="project" value="TreeGrafter"/>
</dbReference>
<organism evidence="3 4">
    <name type="scientific">Pygocentrus nattereri</name>
    <name type="common">Red-bellied piranha</name>
    <dbReference type="NCBI Taxonomy" id="42514"/>
    <lineage>
        <taxon>Eukaryota</taxon>
        <taxon>Metazoa</taxon>
        <taxon>Chordata</taxon>
        <taxon>Craniata</taxon>
        <taxon>Vertebrata</taxon>
        <taxon>Euteleostomi</taxon>
        <taxon>Actinopterygii</taxon>
        <taxon>Neopterygii</taxon>
        <taxon>Teleostei</taxon>
        <taxon>Ostariophysi</taxon>
        <taxon>Characiformes</taxon>
        <taxon>Characoidei</taxon>
        <taxon>Pygocentrus</taxon>
    </lineage>
</organism>
<proteinExistence type="predicted"/>
<dbReference type="InterPro" id="IPR050387">
    <property type="entry name" value="Hedgehog_Signaling"/>
</dbReference>
<dbReference type="GO" id="GO:0005113">
    <property type="term" value="F:patched binding"/>
    <property type="evidence" value="ECO:0007669"/>
    <property type="project" value="TreeGrafter"/>
</dbReference>
<dbReference type="InterPro" id="IPR001767">
    <property type="entry name" value="Hedgehog_Hint"/>
</dbReference>
<dbReference type="GO" id="GO:0010468">
    <property type="term" value="P:regulation of gene expression"/>
    <property type="evidence" value="ECO:0007669"/>
    <property type="project" value="TreeGrafter"/>
</dbReference>
<dbReference type="Proteomes" id="UP001501920">
    <property type="component" value="Chromosome 11"/>
</dbReference>
<dbReference type="GO" id="GO:0005615">
    <property type="term" value="C:extracellular space"/>
    <property type="evidence" value="ECO:0007669"/>
    <property type="project" value="TreeGrafter"/>
</dbReference>
<evidence type="ECO:0000313" key="3">
    <source>
        <dbReference type="Ensembl" id="ENSPNAP00000030264.2"/>
    </source>
</evidence>
<dbReference type="PRINTS" id="PR00632">
    <property type="entry name" value="SONICHHOG"/>
</dbReference>
<name>A0A3B4E4V2_PYGNA</name>
<dbReference type="GO" id="GO:0007267">
    <property type="term" value="P:cell-cell signaling"/>
    <property type="evidence" value="ECO:0007669"/>
    <property type="project" value="InterPro"/>
</dbReference>